<feature type="region of interest" description="Disordered" evidence="1">
    <location>
        <begin position="189"/>
        <end position="230"/>
    </location>
</feature>
<evidence type="ECO:0000256" key="1">
    <source>
        <dbReference type="SAM" id="MobiDB-lite"/>
    </source>
</evidence>
<protein>
    <submittedName>
        <fullName evidence="2">Uncharacterized protein</fullName>
    </submittedName>
</protein>
<feature type="region of interest" description="Disordered" evidence="1">
    <location>
        <begin position="246"/>
        <end position="266"/>
    </location>
</feature>
<gene>
    <name evidence="2" type="primary">PLESTMB000395</name>
    <name evidence="2" type="ORF">PLESTB_000069700</name>
</gene>
<name>A0A9W6B9V4_9CHLO</name>
<evidence type="ECO:0000313" key="3">
    <source>
        <dbReference type="Proteomes" id="UP001165080"/>
    </source>
</evidence>
<keyword evidence="3" id="KW-1185">Reference proteome</keyword>
<comment type="caution">
    <text evidence="2">The sequence shown here is derived from an EMBL/GenBank/DDBJ whole genome shotgun (WGS) entry which is preliminary data.</text>
</comment>
<accession>A0A9W6B9V4</accession>
<proteinExistence type="predicted"/>
<feature type="compositionally biased region" description="Low complexity" evidence="1">
    <location>
        <begin position="189"/>
        <end position="207"/>
    </location>
</feature>
<dbReference type="EMBL" id="BRXU01000001">
    <property type="protein sequence ID" value="GLC48197.1"/>
    <property type="molecule type" value="Genomic_DNA"/>
</dbReference>
<feature type="region of interest" description="Disordered" evidence="1">
    <location>
        <begin position="665"/>
        <end position="738"/>
    </location>
</feature>
<sequence>MLPVEQSLMSLLQRLHRDTGLKALHANEASVAAAAVTDVLLQSHTVTTRALTLAMSCLITLATFQAGHAVAVGQNDVARPGCHGALRAAGRDPLVEPTPSPSPVPPAHNIRPVQPTNDTRCQPPNQGVEIPARLSGADGAPVPASTPVVLPLLPLLTAVVVADDNGAEAALRRLNRRLGRPFSAMTEIPRCPTTTAATTRASRPGSSCGDGAQGCSEKSGSEGGDSAGGSGLSDCTLGSLSNCRDWDSSQGRGSGSGRSSTDGSRSSRLAASTATYLSERSCCSSLLAAQQAEAQLAREAESCRAAAARLCGRGAYSEAATAEVESIRGACVAALAAAAADIRCHQELLHSPALEALPWLLRCGATSPYAAVLVHNLAAPPSASFRAQLRRRGVLPSLLDYMSRLLPSSPLQPAEAEAGQHLRSVRGGQPEGATRGGAVDLVGLSVALAAVASLCAGREGVEALRQPALGALKRLAALRERLLALVPNRWKCGAPRVGGAAAGCMGPADGAAGVHSGQPAGANLATLFAVHDLMGSLLAALGVRVEQAVWVPGPDAAPAAAAAEGGKEECDGSQGQAAAECAAEEKDVSAASLSFQSKVMVDGRLLDMVSVITRTTRRRPDGSEDVHYQFQDQVAPNALPGEELKRLRGDTGGCTSAVWPPWSPAAQPHYQSSSSWVHAAAPGGPSGEQDAQEDTERPPEPDQDPAGGRTGHDATPPAERLCLGSDGSYLSASRHGRR</sequence>
<feature type="compositionally biased region" description="Low complexity" evidence="1">
    <location>
        <begin position="257"/>
        <end position="266"/>
    </location>
</feature>
<dbReference type="Proteomes" id="UP001165080">
    <property type="component" value="Unassembled WGS sequence"/>
</dbReference>
<dbReference type="AlphaFoldDB" id="A0A9W6B9V4"/>
<reference evidence="2 3" key="1">
    <citation type="journal article" date="2023" name="Commun. Biol.">
        <title>Reorganization of the ancestral sex-determining regions during the evolution of trioecy in Pleodorina starrii.</title>
        <authorList>
            <person name="Takahashi K."/>
            <person name="Suzuki S."/>
            <person name="Kawai-Toyooka H."/>
            <person name="Yamamoto K."/>
            <person name="Hamaji T."/>
            <person name="Ootsuki R."/>
            <person name="Yamaguchi H."/>
            <person name="Kawachi M."/>
            <person name="Higashiyama T."/>
            <person name="Nozaki H."/>
        </authorList>
    </citation>
    <scope>NUCLEOTIDE SEQUENCE [LARGE SCALE GENOMIC DNA]</scope>
    <source>
        <strain evidence="2 3">NIES-4479</strain>
    </source>
</reference>
<feature type="compositionally biased region" description="Gly residues" evidence="1">
    <location>
        <begin position="221"/>
        <end position="230"/>
    </location>
</feature>
<evidence type="ECO:0000313" key="2">
    <source>
        <dbReference type="EMBL" id="GLC48197.1"/>
    </source>
</evidence>
<organism evidence="2 3">
    <name type="scientific">Pleodorina starrii</name>
    <dbReference type="NCBI Taxonomy" id="330485"/>
    <lineage>
        <taxon>Eukaryota</taxon>
        <taxon>Viridiplantae</taxon>
        <taxon>Chlorophyta</taxon>
        <taxon>core chlorophytes</taxon>
        <taxon>Chlorophyceae</taxon>
        <taxon>CS clade</taxon>
        <taxon>Chlamydomonadales</taxon>
        <taxon>Volvocaceae</taxon>
        <taxon>Pleodorina</taxon>
    </lineage>
</organism>